<dbReference type="PROSITE" id="PS51257">
    <property type="entry name" value="PROKAR_LIPOPROTEIN"/>
    <property type="match status" value="1"/>
</dbReference>
<feature type="chain" id="PRO_5022694325" description="Lipoprotein" evidence="1">
    <location>
        <begin position="21"/>
        <end position="206"/>
    </location>
</feature>
<feature type="signal peptide" evidence="1">
    <location>
        <begin position="1"/>
        <end position="20"/>
    </location>
</feature>
<dbReference type="RefSeq" id="WP_149089488.1">
    <property type="nucleotide sequence ID" value="NZ_VKKY01000001.1"/>
</dbReference>
<comment type="caution">
    <text evidence="2">The sequence shown here is derived from an EMBL/GenBank/DDBJ whole genome shotgun (WGS) entry which is preliminary data.</text>
</comment>
<gene>
    <name evidence="2" type="ORF">FOA19_04030</name>
</gene>
<keyword evidence="3" id="KW-1185">Reference proteome</keyword>
<dbReference type="OrthoDB" id="893377at2"/>
<organism evidence="2 3">
    <name type="scientific">Rufibacter hautae</name>
    <dbReference type="NCBI Taxonomy" id="2595005"/>
    <lineage>
        <taxon>Bacteria</taxon>
        <taxon>Pseudomonadati</taxon>
        <taxon>Bacteroidota</taxon>
        <taxon>Cytophagia</taxon>
        <taxon>Cytophagales</taxon>
        <taxon>Hymenobacteraceae</taxon>
        <taxon>Rufibacter</taxon>
    </lineage>
</organism>
<accession>A0A5B6TTK1</accession>
<dbReference type="Proteomes" id="UP000324133">
    <property type="component" value="Unassembled WGS sequence"/>
</dbReference>
<proteinExistence type="predicted"/>
<keyword evidence="1" id="KW-0732">Signal</keyword>
<dbReference type="EMBL" id="VKKY01000001">
    <property type="protein sequence ID" value="KAA3439848.1"/>
    <property type="molecule type" value="Genomic_DNA"/>
</dbReference>
<evidence type="ECO:0000313" key="2">
    <source>
        <dbReference type="EMBL" id="KAA3439848.1"/>
    </source>
</evidence>
<sequence length="206" mass="24048">MNKSLLLFLTLLAVSCHPKASEKGNPPNKTPKDENVLESSKRFEEWLRTSHEEDIRKIADTNRVVFRLNWSRAFHPEVILRVENFPIYTKTTDSLYHVEQYAVSKIYLDELNDYSSSALPYLYEQRNTRISLEEIESLKTLANQLKIWEVKSDIKEILDGSIWELEIYMNGKYHQVSSNSVSPAIKRIGQEMLALAKLRLPKDEIY</sequence>
<evidence type="ECO:0000256" key="1">
    <source>
        <dbReference type="SAM" id="SignalP"/>
    </source>
</evidence>
<protein>
    <recommendedName>
        <fullName evidence="4">Lipoprotein</fullName>
    </recommendedName>
</protein>
<reference evidence="2 3" key="1">
    <citation type="submission" date="2019-07" db="EMBL/GenBank/DDBJ databases">
        <title>Rufibacter sp. nov., isolated from lake sediment.</title>
        <authorList>
            <person name="Qu J.-H."/>
        </authorList>
    </citation>
    <scope>NUCLEOTIDE SEQUENCE [LARGE SCALE GENOMIC DNA]</scope>
    <source>
        <strain evidence="2 3">NBS58-1</strain>
    </source>
</reference>
<evidence type="ECO:0008006" key="4">
    <source>
        <dbReference type="Google" id="ProtNLM"/>
    </source>
</evidence>
<evidence type="ECO:0000313" key="3">
    <source>
        <dbReference type="Proteomes" id="UP000324133"/>
    </source>
</evidence>
<dbReference type="AlphaFoldDB" id="A0A5B6TTK1"/>
<name>A0A5B6TTK1_9BACT</name>